<dbReference type="InterPro" id="IPR009006">
    <property type="entry name" value="Ala_racemase/Decarboxylase_C"/>
</dbReference>
<dbReference type="Gene3D" id="3.20.20.10">
    <property type="entry name" value="Alanine racemase"/>
    <property type="match status" value="1"/>
</dbReference>
<evidence type="ECO:0000256" key="2">
    <source>
        <dbReference type="ARBA" id="ARBA00001933"/>
    </source>
</evidence>
<comment type="caution">
    <text evidence="5">Lacks conserved residue(s) required for the propagation of feature annotation.</text>
</comment>
<dbReference type="Pfam" id="PF00842">
    <property type="entry name" value="Ala_racemase_C"/>
    <property type="match status" value="1"/>
</dbReference>
<reference evidence="8 9" key="1">
    <citation type="journal article" date="2016" name="Appl. Environ. Microbiol.">
        <title>Whole genome relationships among Francisella bacteria of diverse origin define new species and provide specific regions for detection.</title>
        <authorList>
            <person name="Challacombe J.F."/>
            <person name="Petersen J.M."/>
            <person name="Gallegos-Graves V."/>
            <person name="Hodge D."/>
            <person name="Pillai S."/>
            <person name="Kuske C.R."/>
        </authorList>
    </citation>
    <scope>NUCLEOTIDE SEQUENCE [LARGE SCALE GENOMIC DNA]</scope>
    <source>
        <strain evidence="9">TX07-7310</strain>
    </source>
</reference>
<accession>A0A1L4BRQ6</accession>
<evidence type="ECO:0000313" key="9">
    <source>
        <dbReference type="Proteomes" id="UP000184222"/>
    </source>
</evidence>
<dbReference type="InterPro" id="IPR000821">
    <property type="entry name" value="Ala_racemase"/>
</dbReference>
<gene>
    <name evidence="8" type="ORF">F7310_03790</name>
</gene>
<dbReference type="OrthoDB" id="9813814at2"/>
<sequence>MDVNFLELDIATLRNNISIIRAYTQTKLCLPVKANAYGHDLQLVVKNTQNIVDFYATACASEALGVYEVSANKPILIFGVIEDCYLKELIDREIRISVHRFKDIDKIEHYAKQSAKKAKVHIFINTGMNMLGINCEHVADIVERVQASKYIDLEGVYSHLACADEKDNPYNQIQIEKFIEIHEFVKSVNSKIICHLANSYGCIGQADIGFDMVRPGILSYGFLPEFRVDEKLKAIQPVAKLVTQIVKLIKLDEMFEVGYSISYRGRKGEYIAILPVGYGDGFPRELGNKGVVYAQGESYPIVGRINMDALAISLGNNALDIKVGDQVELISNKPERKNSAKAVAKKLQTIEYDIITTLNQRIIRKET</sequence>
<dbReference type="SMART" id="SM01005">
    <property type="entry name" value="Ala_racemase_C"/>
    <property type="match status" value="1"/>
</dbReference>
<dbReference type="InterPro" id="IPR011079">
    <property type="entry name" value="Ala_racemase_C"/>
</dbReference>
<feature type="modified residue" description="N6-(pyridoxal phosphate)lysine" evidence="5 6">
    <location>
        <position position="33"/>
    </location>
</feature>
<dbReference type="InterPro" id="IPR001608">
    <property type="entry name" value="Ala_racemase_N"/>
</dbReference>
<keyword evidence="9" id="KW-1185">Reference proteome</keyword>
<dbReference type="InterPro" id="IPR029066">
    <property type="entry name" value="PLP-binding_barrel"/>
</dbReference>
<evidence type="ECO:0000259" key="7">
    <source>
        <dbReference type="SMART" id="SM01005"/>
    </source>
</evidence>
<feature type="active site" description="Proton acceptor; specific for L-alanine" evidence="5">
    <location>
        <position position="259"/>
    </location>
</feature>
<dbReference type="UniPathway" id="UPA00042">
    <property type="reaction ID" value="UER00497"/>
</dbReference>
<dbReference type="GO" id="GO:0005829">
    <property type="term" value="C:cytosol"/>
    <property type="evidence" value="ECO:0007669"/>
    <property type="project" value="TreeGrafter"/>
</dbReference>
<comment type="pathway">
    <text evidence="5">Amino-acid biosynthesis; D-alanine biosynthesis; D-alanine from L-alanine: step 1/1.</text>
</comment>
<comment type="catalytic activity">
    <reaction evidence="1 5">
        <text>L-alanine = D-alanine</text>
        <dbReference type="Rhea" id="RHEA:20249"/>
        <dbReference type="ChEBI" id="CHEBI:57416"/>
        <dbReference type="ChEBI" id="CHEBI:57972"/>
        <dbReference type="EC" id="5.1.1.1"/>
    </reaction>
</comment>
<name>A0A1L4BRQ6_9GAMM</name>
<dbReference type="FunFam" id="3.20.20.10:FF:000002">
    <property type="entry name" value="Alanine racemase"/>
    <property type="match status" value="1"/>
</dbReference>
<dbReference type="GO" id="GO:0030170">
    <property type="term" value="F:pyridoxal phosphate binding"/>
    <property type="evidence" value="ECO:0007669"/>
    <property type="project" value="UniProtKB-UniRule"/>
</dbReference>
<evidence type="ECO:0000256" key="1">
    <source>
        <dbReference type="ARBA" id="ARBA00000316"/>
    </source>
</evidence>
<evidence type="ECO:0000313" key="8">
    <source>
        <dbReference type="EMBL" id="API86526.1"/>
    </source>
</evidence>
<dbReference type="Proteomes" id="UP000184222">
    <property type="component" value="Chromosome"/>
</dbReference>
<dbReference type="NCBIfam" id="TIGR00492">
    <property type="entry name" value="alr"/>
    <property type="match status" value="1"/>
</dbReference>
<dbReference type="SUPFAM" id="SSF51419">
    <property type="entry name" value="PLP-binding barrel"/>
    <property type="match status" value="1"/>
</dbReference>
<dbReference type="HAMAP" id="MF_01201">
    <property type="entry name" value="Ala_racemase"/>
    <property type="match status" value="1"/>
</dbReference>
<comment type="cofactor">
    <cofactor evidence="2 5 6">
        <name>pyridoxal 5'-phosphate</name>
        <dbReference type="ChEBI" id="CHEBI:597326"/>
    </cofactor>
</comment>
<keyword evidence="4 5" id="KW-0413">Isomerase</keyword>
<organism evidence="8 9">
    <name type="scientific">Francisella uliginis</name>
    <dbReference type="NCBI Taxonomy" id="573570"/>
    <lineage>
        <taxon>Bacteria</taxon>
        <taxon>Pseudomonadati</taxon>
        <taxon>Pseudomonadota</taxon>
        <taxon>Gammaproteobacteria</taxon>
        <taxon>Thiotrichales</taxon>
        <taxon>Francisellaceae</taxon>
        <taxon>Francisella</taxon>
    </lineage>
</organism>
<dbReference type="GO" id="GO:0030632">
    <property type="term" value="P:D-alanine biosynthetic process"/>
    <property type="evidence" value="ECO:0007669"/>
    <property type="project" value="UniProtKB-UniRule"/>
</dbReference>
<dbReference type="Gene3D" id="2.40.37.10">
    <property type="entry name" value="Lyase, Ornithine Decarboxylase, Chain A, domain 1"/>
    <property type="match status" value="1"/>
</dbReference>
<evidence type="ECO:0000256" key="4">
    <source>
        <dbReference type="ARBA" id="ARBA00023235"/>
    </source>
</evidence>
<dbReference type="KEGG" id="frx:F7310_03790"/>
<dbReference type="EC" id="5.1.1.1" evidence="5"/>
<dbReference type="GO" id="GO:0008784">
    <property type="term" value="F:alanine racemase activity"/>
    <property type="evidence" value="ECO:0007669"/>
    <property type="project" value="UniProtKB-UniRule"/>
</dbReference>
<dbReference type="Pfam" id="PF01168">
    <property type="entry name" value="Ala_racemase_N"/>
    <property type="match status" value="1"/>
</dbReference>
<dbReference type="PROSITE" id="PS00395">
    <property type="entry name" value="ALANINE_RACEMASE"/>
    <property type="match status" value="1"/>
</dbReference>
<dbReference type="AlphaFoldDB" id="A0A1L4BRQ6"/>
<dbReference type="CDD" id="cd00430">
    <property type="entry name" value="PLPDE_III_AR"/>
    <property type="match status" value="1"/>
</dbReference>
<dbReference type="PRINTS" id="PR00992">
    <property type="entry name" value="ALARACEMASE"/>
</dbReference>
<comment type="function">
    <text evidence="5">Catalyzes the interconversion of L-alanine and D-alanine. May also act on other amino acids.</text>
</comment>
<evidence type="ECO:0000256" key="3">
    <source>
        <dbReference type="ARBA" id="ARBA00022898"/>
    </source>
</evidence>
<keyword evidence="3 5" id="KW-0663">Pyridoxal phosphate</keyword>
<comment type="similarity">
    <text evidence="5">Belongs to the alanine racemase family.</text>
</comment>
<feature type="domain" description="Alanine racemase C-terminal" evidence="7">
    <location>
        <begin position="238"/>
        <end position="367"/>
    </location>
</feature>
<proteinExistence type="inferred from homology"/>
<feature type="binding site" evidence="5">
    <location>
        <position position="307"/>
    </location>
    <ligand>
        <name>substrate</name>
    </ligand>
</feature>
<dbReference type="PANTHER" id="PTHR30511">
    <property type="entry name" value="ALANINE RACEMASE"/>
    <property type="match status" value="1"/>
</dbReference>
<feature type="active site" description="Proton acceptor; specific for D-alanine" evidence="5">
    <location>
        <position position="33"/>
    </location>
</feature>
<dbReference type="InterPro" id="IPR020622">
    <property type="entry name" value="Ala_racemase_pyridoxalP-BS"/>
</dbReference>
<evidence type="ECO:0000256" key="5">
    <source>
        <dbReference type="HAMAP-Rule" id="MF_01201"/>
    </source>
</evidence>
<protein>
    <recommendedName>
        <fullName evidence="5">Alanine racemase</fullName>
        <ecNumber evidence="5">5.1.1.1</ecNumber>
    </recommendedName>
</protein>
<dbReference type="PANTHER" id="PTHR30511:SF0">
    <property type="entry name" value="ALANINE RACEMASE, CATABOLIC-RELATED"/>
    <property type="match status" value="1"/>
</dbReference>
<dbReference type="EMBL" id="CP016796">
    <property type="protein sequence ID" value="API86526.1"/>
    <property type="molecule type" value="Genomic_DNA"/>
</dbReference>
<dbReference type="RefSeq" id="WP_072711897.1">
    <property type="nucleotide sequence ID" value="NZ_CP016796.1"/>
</dbReference>
<dbReference type="SUPFAM" id="SSF50621">
    <property type="entry name" value="Alanine racemase C-terminal domain-like"/>
    <property type="match status" value="1"/>
</dbReference>
<evidence type="ECO:0000256" key="6">
    <source>
        <dbReference type="PIRSR" id="PIRSR600821-50"/>
    </source>
</evidence>
<dbReference type="STRING" id="573570.F7310_03790"/>